<evidence type="ECO:0008006" key="5">
    <source>
        <dbReference type="Google" id="ProtNLM"/>
    </source>
</evidence>
<name>A0ABW5DY27_9BACT</name>
<evidence type="ECO:0000256" key="1">
    <source>
        <dbReference type="SAM" id="MobiDB-lite"/>
    </source>
</evidence>
<feature type="compositionally biased region" description="Basic and acidic residues" evidence="1">
    <location>
        <begin position="19"/>
        <end position="29"/>
    </location>
</feature>
<dbReference type="RefSeq" id="WP_377096090.1">
    <property type="nucleotide sequence ID" value="NZ_JBHSJM010000001.1"/>
</dbReference>
<evidence type="ECO:0000313" key="4">
    <source>
        <dbReference type="Proteomes" id="UP001597297"/>
    </source>
</evidence>
<feature type="region of interest" description="Disordered" evidence="1">
    <location>
        <begin position="1"/>
        <end position="29"/>
    </location>
</feature>
<keyword evidence="2" id="KW-0812">Transmembrane</keyword>
<protein>
    <recommendedName>
        <fullName evidence="5">AsmA-like C-terminal domain-containing protein</fullName>
    </recommendedName>
</protein>
<keyword evidence="2" id="KW-0472">Membrane</keyword>
<gene>
    <name evidence="3" type="ORF">ACFSQZ_00865</name>
</gene>
<dbReference type="Proteomes" id="UP001597297">
    <property type="component" value="Unassembled WGS sequence"/>
</dbReference>
<dbReference type="EMBL" id="JBHUJC010000001">
    <property type="protein sequence ID" value="MFD2275006.1"/>
    <property type="molecule type" value="Genomic_DNA"/>
</dbReference>
<accession>A0ABW5DY27</accession>
<evidence type="ECO:0000256" key="2">
    <source>
        <dbReference type="SAM" id="Phobius"/>
    </source>
</evidence>
<organism evidence="3 4">
    <name type="scientific">Rubritalea spongiae</name>
    <dbReference type="NCBI Taxonomy" id="430797"/>
    <lineage>
        <taxon>Bacteria</taxon>
        <taxon>Pseudomonadati</taxon>
        <taxon>Verrucomicrobiota</taxon>
        <taxon>Verrucomicrobiia</taxon>
        <taxon>Verrucomicrobiales</taxon>
        <taxon>Rubritaleaceae</taxon>
        <taxon>Rubritalea</taxon>
    </lineage>
</organism>
<feature type="compositionally biased region" description="Basic residues" evidence="1">
    <location>
        <begin position="9"/>
        <end position="18"/>
    </location>
</feature>
<keyword evidence="2" id="KW-1133">Transmembrane helix</keyword>
<proteinExistence type="predicted"/>
<sequence>MDKTQHGETRRRRVRKRRSSSEGEKVVREDGSVVIRKRSKKRRSHQAHKEAQLKRRKRNLIFLISVFILCFIVVLGFSFSIAFHNSSKFQNQLVEVIEKQSGSEIELNHFKADYTQARAQSLEVEWPEGTKFLQSLKLYELKSKYMLGGLLSSTWKIDRVNASRGLLVIHSDGENSPLIQNSENERFGIDSLRCHSLDVQLANDDGKWAEGVGVTMRKRKSSLDFLIDGGVIHEPLLESFEVDQGLVRVLDDRLECAVRFDNKELRSALSIKGDISYSSEPLLVFNLGIEGVPSQLLIGENLAEILGGEASCESSELVYHVEQQSVESLDAELSFDELQFYGFPFLAELSTILRKQWYRRPLFADEASFHLVKNTSGMEFTNIRLVQQDRLLFMGGIKVSAEGVVTGELDVGVPIEHKQIVEESVRTGVFSRRKDGYLWEKVSLSGKVGELSDDFASKVYSRAELMEENQQETIDEQQLEQKKSADEVFNELIED</sequence>
<comment type="caution">
    <text evidence="3">The sequence shown here is derived from an EMBL/GenBank/DDBJ whole genome shotgun (WGS) entry which is preliminary data.</text>
</comment>
<feature type="transmembrane region" description="Helical" evidence="2">
    <location>
        <begin position="60"/>
        <end position="83"/>
    </location>
</feature>
<evidence type="ECO:0000313" key="3">
    <source>
        <dbReference type="EMBL" id="MFD2275006.1"/>
    </source>
</evidence>
<reference evidence="4" key="1">
    <citation type="journal article" date="2019" name="Int. J. Syst. Evol. Microbiol.">
        <title>The Global Catalogue of Microorganisms (GCM) 10K type strain sequencing project: providing services to taxonomists for standard genome sequencing and annotation.</title>
        <authorList>
            <consortium name="The Broad Institute Genomics Platform"/>
            <consortium name="The Broad Institute Genome Sequencing Center for Infectious Disease"/>
            <person name="Wu L."/>
            <person name="Ma J."/>
        </authorList>
    </citation>
    <scope>NUCLEOTIDE SEQUENCE [LARGE SCALE GENOMIC DNA]</scope>
    <source>
        <strain evidence="4">JCM 16545</strain>
    </source>
</reference>
<keyword evidence="4" id="KW-1185">Reference proteome</keyword>